<dbReference type="PANTHER" id="PTHR34975:SF2">
    <property type="entry name" value="SPORE GERMINATION PROTEIN A2"/>
    <property type="match status" value="1"/>
</dbReference>
<evidence type="ECO:0000256" key="1">
    <source>
        <dbReference type="ARBA" id="ARBA00004141"/>
    </source>
</evidence>
<feature type="transmembrane region" description="Helical" evidence="8">
    <location>
        <begin position="121"/>
        <end position="140"/>
    </location>
</feature>
<evidence type="ECO:0000313" key="9">
    <source>
        <dbReference type="EMBL" id="GGJ05605.1"/>
    </source>
</evidence>
<evidence type="ECO:0000256" key="7">
    <source>
        <dbReference type="ARBA" id="ARBA00023136"/>
    </source>
</evidence>
<dbReference type="RefSeq" id="WP_188881960.1">
    <property type="nucleotide sequence ID" value="NZ_BMOY01000018.1"/>
</dbReference>
<keyword evidence="5 8" id="KW-0812">Transmembrane</keyword>
<feature type="transmembrane region" description="Helical" evidence="8">
    <location>
        <begin position="342"/>
        <end position="362"/>
    </location>
</feature>
<feature type="transmembrane region" description="Helical" evidence="8">
    <location>
        <begin position="221"/>
        <end position="243"/>
    </location>
</feature>
<dbReference type="GO" id="GO:0009847">
    <property type="term" value="P:spore germination"/>
    <property type="evidence" value="ECO:0007669"/>
    <property type="project" value="InterPro"/>
</dbReference>
<protein>
    <submittedName>
        <fullName evidence="9">Germination protein GerB</fullName>
    </submittedName>
</protein>
<evidence type="ECO:0000256" key="4">
    <source>
        <dbReference type="ARBA" id="ARBA00022544"/>
    </source>
</evidence>
<feature type="transmembrane region" description="Helical" evidence="8">
    <location>
        <begin position="78"/>
        <end position="101"/>
    </location>
</feature>
<dbReference type="AlphaFoldDB" id="A0A917NJJ2"/>
<dbReference type="Pfam" id="PF03845">
    <property type="entry name" value="Spore_permease"/>
    <property type="match status" value="1"/>
</dbReference>
<sequence>MTQHVEEKASVGAKELTAVFTVYTASHAFLGFPRYAGETAYEAGWMLPLIAGAISIAAFLAVDAVIARRFPGMDIIEIATTCFGKVSGTLVSLCIVAFLLATNAMVFREFSENVVSTVLPFTPIFLVGGLAMLTALYIAWMGLEGIARTAYILFPVLLVGIVSLCVLTVNWWHPAWLFPVFGRGLPAVLQGGLHACSLVLNVVLLTIVYPHAHNPKDLRRVGVVSIALSSVLVSMFIMAYQMVFPAPGSPSSPFPLYQLARMIYVGRYMQRLESVYVFLWVTAALAKLAVSLWAMGYILASACEWPSFRPALPAMAMLCFALGMWPPNVGLVLHVYDVYYMPWGWLLNLGMPLAVAGLAFAIRGRKRGIHHA</sequence>
<feature type="transmembrane region" description="Helical" evidence="8">
    <location>
        <begin position="312"/>
        <end position="336"/>
    </location>
</feature>
<evidence type="ECO:0000256" key="3">
    <source>
        <dbReference type="ARBA" id="ARBA00022448"/>
    </source>
</evidence>
<keyword evidence="4" id="KW-0309">Germination</keyword>
<organism evidence="9 10">
    <name type="scientific">Alicyclobacillus cellulosilyticus</name>
    <dbReference type="NCBI Taxonomy" id="1003997"/>
    <lineage>
        <taxon>Bacteria</taxon>
        <taxon>Bacillati</taxon>
        <taxon>Bacillota</taxon>
        <taxon>Bacilli</taxon>
        <taxon>Bacillales</taxon>
        <taxon>Alicyclobacillaceae</taxon>
        <taxon>Alicyclobacillus</taxon>
    </lineage>
</organism>
<evidence type="ECO:0000256" key="2">
    <source>
        <dbReference type="ARBA" id="ARBA00007998"/>
    </source>
</evidence>
<evidence type="ECO:0000256" key="5">
    <source>
        <dbReference type="ARBA" id="ARBA00022692"/>
    </source>
</evidence>
<feature type="transmembrane region" description="Helical" evidence="8">
    <location>
        <begin position="45"/>
        <end position="66"/>
    </location>
</feature>
<gene>
    <name evidence="9" type="ORF">GCM10010885_13440</name>
</gene>
<dbReference type="InterPro" id="IPR004761">
    <property type="entry name" value="Spore_GerAB"/>
</dbReference>
<feature type="transmembrane region" description="Helical" evidence="8">
    <location>
        <begin position="152"/>
        <end position="172"/>
    </location>
</feature>
<dbReference type="NCBIfam" id="TIGR00912">
    <property type="entry name" value="2A0309"/>
    <property type="match status" value="1"/>
</dbReference>
<feature type="transmembrane region" description="Helical" evidence="8">
    <location>
        <begin position="192"/>
        <end position="209"/>
    </location>
</feature>
<name>A0A917NJJ2_9BACL</name>
<feature type="transmembrane region" description="Helical" evidence="8">
    <location>
        <begin position="277"/>
        <end position="300"/>
    </location>
</feature>
<evidence type="ECO:0000313" key="10">
    <source>
        <dbReference type="Proteomes" id="UP000637695"/>
    </source>
</evidence>
<evidence type="ECO:0000256" key="6">
    <source>
        <dbReference type="ARBA" id="ARBA00022989"/>
    </source>
</evidence>
<reference evidence="9" key="1">
    <citation type="journal article" date="2014" name="Int. J. Syst. Evol. Microbiol.">
        <title>Complete genome sequence of Corynebacterium casei LMG S-19264T (=DSM 44701T), isolated from a smear-ripened cheese.</title>
        <authorList>
            <consortium name="US DOE Joint Genome Institute (JGI-PGF)"/>
            <person name="Walter F."/>
            <person name="Albersmeier A."/>
            <person name="Kalinowski J."/>
            <person name="Ruckert C."/>
        </authorList>
    </citation>
    <scope>NUCLEOTIDE SEQUENCE</scope>
    <source>
        <strain evidence="9">JCM 18487</strain>
    </source>
</reference>
<accession>A0A917NJJ2</accession>
<keyword evidence="6 8" id="KW-1133">Transmembrane helix</keyword>
<dbReference type="EMBL" id="BMOY01000018">
    <property type="protein sequence ID" value="GGJ05605.1"/>
    <property type="molecule type" value="Genomic_DNA"/>
</dbReference>
<dbReference type="GO" id="GO:0016020">
    <property type="term" value="C:membrane"/>
    <property type="evidence" value="ECO:0007669"/>
    <property type="project" value="UniProtKB-SubCell"/>
</dbReference>
<keyword evidence="10" id="KW-1185">Reference proteome</keyword>
<comment type="caution">
    <text evidence="9">The sequence shown here is derived from an EMBL/GenBank/DDBJ whole genome shotgun (WGS) entry which is preliminary data.</text>
</comment>
<evidence type="ECO:0000256" key="8">
    <source>
        <dbReference type="SAM" id="Phobius"/>
    </source>
</evidence>
<keyword evidence="3" id="KW-0813">Transport</keyword>
<comment type="subcellular location">
    <subcellularLocation>
        <location evidence="1">Membrane</location>
        <topology evidence="1">Multi-pass membrane protein</topology>
    </subcellularLocation>
</comment>
<comment type="similarity">
    <text evidence="2">Belongs to the amino acid-polyamine-organocation (APC) superfamily. Spore germination protein (SGP) (TC 2.A.3.9) family.</text>
</comment>
<keyword evidence="7 8" id="KW-0472">Membrane</keyword>
<reference evidence="9" key="2">
    <citation type="submission" date="2020-09" db="EMBL/GenBank/DDBJ databases">
        <authorList>
            <person name="Sun Q."/>
            <person name="Ohkuma M."/>
        </authorList>
    </citation>
    <scope>NUCLEOTIDE SEQUENCE</scope>
    <source>
        <strain evidence="9">JCM 18487</strain>
    </source>
</reference>
<dbReference type="PANTHER" id="PTHR34975">
    <property type="entry name" value="SPORE GERMINATION PROTEIN A2"/>
    <property type="match status" value="1"/>
</dbReference>
<dbReference type="Proteomes" id="UP000637695">
    <property type="component" value="Unassembled WGS sequence"/>
</dbReference>
<proteinExistence type="inferred from homology"/>